<dbReference type="GO" id="GO:0012505">
    <property type="term" value="C:endomembrane system"/>
    <property type="evidence" value="ECO:0007669"/>
    <property type="project" value="UniProtKB-SubCell"/>
</dbReference>
<protein>
    <recommendedName>
        <fullName evidence="8">Protein BTN</fullName>
    </recommendedName>
</protein>
<evidence type="ECO:0000256" key="2">
    <source>
        <dbReference type="ARBA" id="ARBA00007467"/>
    </source>
</evidence>
<evidence type="ECO:0000256" key="4">
    <source>
        <dbReference type="ARBA" id="ARBA00022692"/>
    </source>
</evidence>
<feature type="transmembrane region" description="Helical" evidence="8">
    <location>
        <begin position="335"/>
        <end position="352"/>
    </location>
</feature>
<proteinExistence type="inferred from homology"/>
<dbReference type="Pfam" id="PF02487">
    <property type="entry name" value="CLN3"/>
    <property type="match status" value="1"/>
</dbReference>
<feature type="transmembrane region" description="Helical" evidence="8">
    <location>
        <begin position="130"/>
        <end position="152"/>
    </location>
</feature>
<dbReference type="EMBL" id="HF936492">
    <property type="protein sequence ID" value="CCX16643.1"/>
    <property type="molecule type" value="Genomic_DNA"/>
</dbReference>
<sequence>MDVEDREIRLTKKLRLAVGICLIETLVTMQYSVIITAANDIVADKAPTGLVLFAYSIPSILTRIIVPLVRFPDSSNFPIASLFRSSRSGDAIDNSTSLTKEINYPLRLIVCAASSAIGLQLLAHSSNIGVLILGIMLAALSSNLGDMSLQMLCARYPNSSKSAFGGYTAGSGFSASLGAFSYTYATSRMGLKYTNAFSIYGIAPLIALLVYAFLLPEPEGAVATAAEEEQEGIVRLPWKDKLRIIRPMFVPYMLPLATIFFVENSITQGIFPTLLYYVPIKDGSFFLSRFFHGVFHETRDFYPLYLTVNQLSSFAGRFSFWLFRLPGGSTRSTRAYWALVYIETFALILQLANSLSMQTSPLPEQPESSVLYGPMGVISLAGVQGLAAGMVFCNTYWKILQKPLPSAVYDALDDSRARIGLQERRARADSEEEAMGLLTLSDDAPKSEREYSSSEETALREFLLSTIAPPDVVSVAVASIVGMALQKSLCDWQSFHGRELCVRTR</sequence>
<keyword evidence="5" id="KW-0029">Amino-acid transport</keyword>
<dbReference type="InterPro" id="IPR036259">
    <property type="entry name" value="MFS_trans_sf"/>
</dbReference>
<feature type="transmembrane region" description="Helical" evidence="8">
    <location>
        <begin position="164"/>
        <end position="185"/>
    </location>
</feature>
<feature type="transmembrane region" description="Helical" evidence="8">
    <location>
        <begin position="50"/>
        <end position="69"/>
    </location>
</feature>
<evidence type="ECO:0000256" key="8">
    <source>
        <dbReference type="RuleBase" id="RU361113"/>
    </source>
</evidence>
<keyword evidence="10" id="KW-1185">Reference proteome</keyword>
<dbReference type="InterPro" id="IPR003492">
    <property type="entry name" value="Battenin_disease_Cln3"/>
</dbReference>
<evidence type="ECO:0000313" key="10">
    <source>
        <dbReference type="Proteomes" id="UP000018144"/>
    </source>
</evidence>
<evidence type="ECO:0000256" key="3">
    <source>
        <dbReference type="ARBA" id="ARBA00022448"/>
    </source>
</evidence>
<feature type="transmembrane region" description="Helical" evidence="8">
    <location>
        <begin position="372"/>
        <end position="393"/>
    </location>
</feature>
<organism evidence="9 10">
    <name type="scientific">Pyronema omphalodes (strain CBS 100304)</name>
    <name type="common">Pyronema confluens</name>
    <dbReference type="NCBI Taxonomy" id="1076935"/>
    <lineage>
        <taxon>Eukaryota</taxon>
        <taxon>Fungi</taxon>
        <taxon>Dikarya</taxon>
        <taxon>Ascomycota</taxon>
        <taxon>Pezizomycotina</taxon>
        <taxon>Pezizomycetes</taxon>
        <taxon>Pezizales</taxon>
        <taxon>Pyronemataceae</taxon>
        <taxon>Pyronema</taxon>
    </lineage>
</organism>
<feature type="transmembrane region" description="Helical" evidence="8">
    <location>
        <begin position="16"/>
        <end position="38"/>
    </location>
</feature>
<comment type="similarity">
    <text evidence="2 8">Belongs to the battenin family.</text>
</comment>
<dbReference type="eggNOG" id="KOG3880">
    <property type="taxonomic scope" value="Eukaryota"/>
</dbReference>
<keyword evidence="4 8" id="KW-0812">Transmembrane</keyword>
<keyword evidence="7 8" id="KW-0472">Membrane</keyword>
<evidence type="ECO:0000256" key="5">
    <source>
        <dbReference type="ARBA" id="ARBA00022970"/>
    </source>
</evidence>
<dbReference type="GO" id="GO:0051453">
    <property type="term" value="P:regulation of intracellular pH"/>
    <property type="evidence" value="ECO:0007669"/>
    <property type="project" value="TreeGrafter"/>
</dbReference>
<dbReference type="SUPFAM" id="SSF103473">
    <property type="entry name" value="MFS general substrate transporter"/>
    <property type="match status" value="1"/>
</dbReference>
<name>U4LAY9_PYROM</name>
<dbReference type="PANTHER" id="PTHR10981">
    <property type="entry name" value="BATTENIN"/>
    <property type="match status" value="1"/>
</dbReference>
<dbReference type="Gene3D" id="1.20.1250.20">
    <property type="entry name" value="MFS general substrate transporter like domains"/>
    <property type="match status" value="1"/>
</dbReference>
<dbReference type="GO" id="GO:0005774">
    <property type="term" value="C:vacuolar membrane"/>
    <property type="evidence" value="ECO:0007669"/>
    <property type="project" value="UniProtKB-SubCell"/>
</dbReference>
<gene>
    <name evidence="9" type="ORF">PCON_03342</name>
</gene>
<evidence type="ECO:0000256" key="1">
    <source>
        <dbReference type="ARBA" id="ARBA00004127"/>
    </source>
</evidence>
<keyword evidence="3" id="KW-0813">Transport</keyword>
<feature type="transmembrane region" description="Helical" evidence="8">
    <location>
        <begin position="197"/>
        <end position="214"/>
    </location>
</feature>
<keyword evidence="8" id="KW-0926">Vacuole</keyword>
<accession>U4LAY9</accession>
<evidence type="ECO:0000256" key="7">
    <source>
        <dbReference type="ARBA" id="ARBA00023136"/>
    </source>
</evidence>
<evidence type="ECO:0000256" key="6">
    <source>
        <dbReference type="ARBA" id="ARBA00022989"/>
    </source>
</evidence>
<dbReference type="OrthoDB" id="5965864at2759"/>
<dbReference type="Proteomes" id="UP000018144">
    <property type="component" value="Unassembled WGS sequence"/>
</dbReference>
<feature type="transmembrane region" description="Helical" evidence="8">
    <location>
        <begin position="244"/>
        <end position="262"/>
    </location>
</feature>
<dbReference type="GO" id="GO:0006865">
    <property type="term" value="P:amino acid transport"/>
    <property type="evidence" value="ECO:0007669"/>
    <property type="project" value="UniProtKB-KW"/>
</dbReference>
<dbReference type="PRINTS" id="PR01315">
    <property type="entry name" value="BATTENIN"/>
</dbReference>
<keyword evidence="6 8" id="KW-1133">Transmembrane helix</keyword>
<dbReference type="PANTHER" id="PTHR10981:SF0">
    <property type="entry name" value="BATTENIN"/>
    <property type="match status" value="1"/>
</dbReference>
<evidence type="ECO:0000313" key="9">
    <source>
        <dbReference type="EMBL" id="CCX16643.1"/>
    </source>
</evidence>
<comment type="subcellular location">
    <subcellularLocation>
        <location evidence="1">Endomembrane system</location>
        <topology evidence="1">Multi-pass membrane protein</topology>
    </subcellularLocation>
    <subcellularLocation>
        <location evidence="8">Vacuole membrane</location>
        <topology evidence="8">Multi-pass membrane protein</topology>
    </subcellularLocation>
</comment>
<feature type="transmembrane region" description="Helical" evidence="8">
    <location>
        <begin position="301"/>
        <end position="323"/>
    </location>
</feature>
<dbReference type="AlphaFoldDB" id="U4LAY9"/>
<reference evidence="9 10" key="1">
    <citation type="journal article" date="2013" name="PLoS Genet.">
        <title>The genome and development-dependent transcriptomes of Pyronema confluens: a window into fungal evolution.</title>
        <authorList>
            <person name="Traeger S."/>
            <person name="Altegoer F."/>
            <person name="Freitag M."/>
            <person name="Gabaldon T."/>
            <person name="Kempken F."/>
            <person name="Kumar A."/>
            <person name="Marcet-Houben M."/>
            <person name="Poggeler S."/>
            <person name="Stajich J.E."/>
            <person name="Nowrousian M."/>
        </authorList>
    </citation>
    <scope>NUCLEOTIDE SEQUENCE [LARGE SCALE GENOMIC DNA]</scope>
    <source>
        <strain evidence="10">CBS 100304</strain>
        <tissue evidence="9">Vegetative mycelium</tissue>
    </source>
</reference>